<keyword evidence="2" id="KW-1185">Reference proteome</keyword>
<evidence type="ECO:0000313" key="1">
    <source>
        <dbReference type="EMBL" id="KAK0950693.1"/>
    </source>
</evidence>
<dbReference type="Proteomes" id="UP001175353">
    <property type="component" value="Unassembled WGS sequence"/>
</dbReference>
<feature type="non-terminal residue" evidence="1">
    <location>
        <position position="129"/>
    </location>
</feature>
<accession>A0AAN6H050</accession>
<name>A0AAN6H050_9PEZI</name>
<dbReference type="EMBL" id="JAUJLE010000789">
    <property type="protein sequence ID" value="KAK0950693.1"/>
    <property type="molecule type" value="Genomic_DNA"/>
</dbReference>
<proteinExistence type="predicted"/>
<protein>
    <submittedName>
        <fullName evidence="1">Uncharacterized protein</fullName>
    </submittedName>
</protein>
<dbReference type="AlphaFoldDB" id="A0AAN6H050"/>
<comment type="caution">
    <text evidence="1">The sequence shown here is derived from an EMBL/GenBank/DDBJ whole genome shotgun (WGS) entry which is preliminary data.</text>
</comment>
<organism evidence="1 2">
    <name type="scientific">Friedmanniomyces endolithicus</name>
    <dbReference type="NCBI Taxonomy" id="329885"/>
    <lineage>
        <taxon>Eukaryota</taxon>
        <taxon>Fungi</taxon>
        <taxon>Dikarya</taxon>
        <taxon>Ascomycota</taxon>
        <taxon>Pezizomycotina</taxon>
        <taxon>Dothideomycetes</taxon>
        <taxon>Dothideomycetidae</taxon>
        <taxon>Mycosphaerellales</taxon>
        <taxon>Teratosphaeriaceae</taxon>
        <taxon>Friedmanniomyces</taxon>
    </lineage>
</organism>
<reference evidence="1" key="1">
    <citation type="submission" date="2023-06" db="EMBL/GenBank/DDBJ databases">
        <title>Black Yeasts Isolated from many extreme environments.</title>
        <authorList>
            <person name="Coleine C."/>
            <person name="Stajich J.E."/>
            <person name="Selbmann L."/>
        </authorList>
    </citation>
    <scope>NUCLEOTIDE SEQUENCE</scope>
    <source>
        <strain evidence="1">CCFEE 5200</strain>
    </source>
</reference>
<evidence type="ECO:0000313" key="2">
    <source>
        <dbReference type="Proteomes" id="UP001175353"/>
    </source>
</evidence>
<gene>
    <name evidence="1" type="ORF">LTR91_025475</name>
</gene>
<sequence>MSTIYIKRRSYFQVNFLFWSPPWEVVRLQWSDRRLFRAMVASEIEKREDQAEQARGHSKCNQRRLLVYHKHQDDGSINGKFSTSFRTIAPALDLDNGNEVRAELEGDILYDRSLVDFEADTWMIDFSGK</sequence>